<dbReference type="PROSITE" id="PS51526">
    <property type="entry name" value="RFX_DBD"/>
    <property type="match status" value="1"/>
</dbReference>
<gene>
    <name evidence="7" type="ORF">TCLT_LOCUS363</name>
</gene>
<name>A0A0N5CJY9_THECL</name>
<organism evidence="9">
    <name type="scientific">Thelazia callipaeda</name>
    <name type="common">Oriental eyeworm</name>
    <name type="synonym">Parasitic nematode</name>
    <dbReference type="NCBI Taxonomy" id="103827"/>
    <lineage>
        <taxon>Eukaryota</taxon>
        <taxon>Metazoa</taxon>
        <taxon>Ecdysozoa</taxon>
        <taxon>Nematoda</taxon>
        <taxon>Chromadorea</taxon>
        <taxon>Rhabditida</taxon>
        <taxon>Spirurina</taxon>
        <taxon>Spiruromorpha</taxon>
        <taxon>Thelazioidea</taxon>
        <taxon>Thelaziidae</taxon>
        <taxon>Thelazia</taxon>
    </lineage>
</organism>
<dbReference type="InterPro" id="IPR003150">
    <property type="entry name" value="DNA-bd_RFX"/>
</dbReference>
<dbReference type="PANTHER" id="PTHR22970">
    <property type="entry name" value="AT-RICH INTERACTIVE DOMAIN-CONTAINING PROTEIN 2"/>
    <property type="match status" value="1"/>
</dbReference>
<dbReference type="SMART" id="SM00355">
    <property type="entry name" value="ZnF_C2H2"/>
    <property type="match status" value="2"/>
</dbReference>
<dbReference type="PROSITE" id="PS00028">
    <property type="entry name" value="ZINC_FINGER_C2H2_1"/>
    <property type="match status" value="2"/>
</dbReference>
<dbReference type="STRING" id="103827.A0A0N5CJY9"/>
<dbReference type="GO" id="GO:0003677">
    <property type="term" value="F:DNA binding"/>
    <property type="evidence" value="ECO:0007669"/>
    <property type="project" value="InterPro"/>
</dbReference>
<feature type="domain" description="RFX-type winged-helix" evidence="6">
    <location>
        <begin position="36"/>
        <end position="112"/>
    </location>
</feature>
<dbReference type="EMBL" id="UYYF01000023">
    <property type="protein sequence ID" value="VDM95299.1"/>
    <property type="molecule type" value="Genomic_DNA"/>
</dbReference>
<dbReference type="GO" id="GO:0006325">
    <property type="term" value="P:chromatin organization"/>
    <property type="evidence" value="ECO:0007669"/>
    <property type="project" value="UniProtKB-KW"/>
</dbReference>
<evidence type="ECO:0000256" key="3">
    <source>
        <dbReference type="ARBA" id="ARBA00023163"/>
    </source>
</evidence>
<proteinExistence type="predicted"/>
<dbReference type="InterPro" id="IPR052406">
    <property type="entry name" value="Chromatin_Remodeling_Comp"/>
</dbReference>
<evidence type="ECO:0000313" key="8">
    <source>
        <dbReference type="Proteomes" id="UP000276776"/>
    </source>
</evidence>
<keyword evidence="1" id="KW-0156">Chromatin regulator</keyword>
<dbReference type="GO" id="GO:0006355">
    <property type="term" value="P:regulation of DNA-templated transcription"/>
    <property type="evidence" value="ECO:0007669"/>
    <property type="project" value="InterPro"/>
</dbReference>
<keyword evidence="3" id="KW-0804">Transcription</keyword>
<dbReference type="AlphaFoldDB" id="A0A0N5CJY9"/>
<protein>
    <submittedName>
        <fullName evidence="9">RFX-type winged-helix domain-containing protein</fullName>
    </submittedName>
</protein>
<feature type="region of interest" description="Disordered" evidence="5">
    <location>
        <begin position="399"/>
        <end position="427"/>
    </location>
</feature>
<reference evidence="9" key="1">
    <citation type="submission" date="2017-02" db="UniProtKB">
        <authorList>
            <consortium name="WormBaseParasite"/>
        </authorList>
    </citation>
    <scope>IDENTIFICATION</scope>
</reference>
<accession>A0A0N5CJY9</accession>
<sequence>MQNEDSSVCAWEEVVTKIHKSSLKENNLSDNVDQLTAKWVKLNCAYEVGSVVPRGELYASYVDDLRHRYSALSGSVQTFTNILRAVFPNVVLRLQSSSANSLPVFENIKMCKPHSNTCNHESPLASTNTCAHTSLVANHPLVQKMLADNMNTPTILNGHAIALVASAPVIDTNVPKEAIASTRTNLPASNFSEGSTRSSFLSVTSVQPATSLSPGQQVQTQLIAKSVVVKCLNGEKHSANNESVENGFGSSELTQFRVVGQVSNGNPPSNFHETCDETQMIQQPSTSTMTTVRDYCSASFVSDSPVSLKRRKVSVCTNTSPTTSTANVENYLCEWNGCGRHFSSACFVLYHCTKEHLHESRSMQCRWPRCDSTVRTKWSMVTHLQDHHCSEEALKTAARKRSEGSGVSLKPVSPERPREAVQHPGYSKNAAVEAIRRHAFNYLPRDITDDPEGPVTKSIRLTSCLILRNLARYSNDARRLLRRHESLLSWLSLSRVESSSALAQLLAELYSQPHSRRSSPHRPTSVPTALDAVKVSKAL</sequence>
<dbReference type="Proteomes" id="UP000276776">
    <property type="component" value="Unassembled WGS sequence"/>
</dbReference>
<evidence type="ECO:0000313" key="9">
    <source>
        <dbReference type="WBParaSite" id="TCLT_0000036201-mRNA-1"/>
    </source>
</evidence>
<evidence type="ECO:0000256" key="5">
    <source>
        <dbReference type="SAM" id="MobiDB-lite"/>
    </source>
</evidence>
<dbReference type="InterPro" id="IPR013087">
    <property type="entry name" value="Znf_C2H2_type"/>
</dbReference>
<reference evidence="7 8" key="2">
    <citation type="submission" date="2018-11" db="EMBL/GenBank/DDBJ databases">
        <authorList>
            <consortium name="Pathogen Informatics"/>
        </authorList>
    </citation>
    <scope>NUCLEOTIDE SEQUENCE [LARGE SCALE GENOMIC DNA]</scope>
</reference>
<dbReference type="PANTHER" id="PTHR22970:SF14">
    <property type="entry name" value="AT-RICH INTERACTIVE DOMAIN-CONTAINING PROTEIN 2"/>
    <property type="match status" value="1"/>
</dbReference>
<keyword evidence="8" id="KW-1185">Reference proteome</keyword>
<evidence type="ECO:0000256" key="2">
    <source>
        <dbReference type="ARBA" id="ARBA00023015"/>
    </source>
</evidence>
<dbReference type="WBParaSite" id="TCLT_0000036201-mRNA-1">
    <property type="protein sequence ID" value="TCLT_0000036201-mRNA-1"/>
    <property type="gene ID" value="TCLT_0000036201"/>
</dbReference>
<keyword evidence="4" id="KW-0539">Nucleus</keyword>
<evidence type="ECO:0000313" key="7">
    <source>
        <dbReference type="EMBL" id="VDM95299.1"/>
    </source>
</evidence>
<dbReference type="Pfam" id="PF02257">
    <property type="entry name" value="RFX_DNA_binding"/>
    <property type="match status" value="1"/>
</dbReference>
<evidence type="ECO:0000256" key="1">
    <source>
        <dbReference type="ARBA" id="ARBA00022853"/>
    </source>
</evidence>
<dbReference type="OrthoDB" id="338531at2759"/>
<evidence type="ECO:0000259" key="6">
    <source>
        <dbReference type="PROSITE" id="PS51526"/>
    </source>
</evidence>
<evidence type="ECO:0000256" key="4">
    <source>
        <dbReference type="ARBA" id="ARBA00023242"/>
    </source>
</evidence>
<keyword evidence="2" id="KW-0805">Transcription regulation</keyword>